<dbReference type="PANTHER" id="PTHR16305:SF35">
    <property type="entry name" value="TRANSCRIPTIONAL ACTIVATOR DOMAIN"/>
    <property type="match status" value="1"/>
</dbReference>
<dbReference type="Gene3D" id="1.10.10.10">
    <property type="entry name" value="Winged helix-like DNA-binding domain superfamily/Winged helix DNA-binding domain"/>
    <property type="match status" value="1"/>
</dbReference>
<dbReference type="GO" id="GO:0004016">
    <property type="term" value="F:adenylate cyclase activity"/>
    <property type="evidence" value="ECO:0007669"/>
    <property type="project" value="TreeGrafter"/>
</dbReference>
<dbReference type="InterPro" id="IPR027417">
    <property type="entry name" value="P-loop_NTPase"/>
</dbReference>
<dbReference type="Pfam" id="PF00196">
    <property type="entry name" value="GerE"/>
    <property type="match status" value="1"/>
</dbReference>
<comment type="caution">
    <text evidence="4">The sequence shown here is derived from an EMBL/GenBank/DDBJ whole genome shotgun (WGS) entry which is preliminary data.</text>
</comment>
<keyword evidence="1" id="KW-0547">Nucleotide-binding</keyword>
<evidence type="ECO:0000259" key="3">
    <source>
        <dbReference type="PROSITE" id="PS50043"/>
    </source>
</evidence>
<reference evidence="4 5" key="1">
    <citation type="submission" date="2020-08" db="EMBL/GenBank/DDBJ databases">
        <title>Sequencing the genomes of 1000 actinobacteria strains.</title>
        <authorList>
            <person name="Klenk H.-P."/>
        </authorList>
    </citation>
    <scope>NUCLEOTIDE SEQUENCE [LARGE SCALE GENOMIC DNA]</scope>
    <source>
        <strain evidence="4 5">DSM 45809</strain>
    </source>
</reference>
<dbReference type="GO" id="GO:0006355">
    <property type="term" value="P:regulation of DNA-templated transcription"/>
    <property type="evidence" value="ECO:0007669"/>
    <property type="project" value="InterPro"/>
</dbReference>
<keyword evidence="4" id="KW-0238">DNA-binding</keyword>
<proteinExistence type="predicted"/>
<dbReference type="InterPro" id="IPR036388">
    <property type="entry name" value="WH-like_DNA-bd_sf"/>
</dbReference>
<name>A0A7W7MB85_9ACTN</name>
<dbReference type="GO" id="GO:0003677">
    <property type="term" value="F:DNA binding"/>
    <property type="evidence" value="ECO:0007669"/>
    <property type="project" value="UniProtKB-KW"/>
</dbReference>
<dbReference type="InterPro" id="IPR000792">
    <property type="entry name" value="Tscrpt_reg_LuxR_C"/>
</dbReference>
<protein>
    <submittedName>
        <fullName evidence="4">DNA-binding NarL/FixJ family response regulator</fullName>
    </submittedName>
</protein>
<evidence type="ECO:0000313" key="4">
    <source>
        <dbReference type="EMBL" id="MBB4743731.1"/>
    </source>
</evidence>
<dbReference type="PRINTS" id="PR00038">
    <property type="entry name" value="HTHLUXR"/>
</dbReference>
<sequence length="930" mass="98317">MPRVLLQRDAELAMLDHRLAQVRSGTGAVIVVEGPAGIGKSSLLAAAGTDASAAGLRVLSAWGGPLDRDAGWGIARQLFAPLRQSPEWDTLAVGAAAPARRALDGDAATHAPTGDAMHAAAHGLTWLTCGLAARAATLLLVDDVHWADAPSLRWLGQLTRRLAGLPLGILCAVRSGEPPAEPDLLAELLAAAGAPVRPSPLEPDTVRAIVQDRLPAAGPAFAGACHAATAGNPFLLGALLDHLVAERVTPTDDVAAGLSGFGPEQVARAVDRQLARLPAGTAELARAFAVLGRGTPLRHARDLADLDHPRACRLADRLRDAGLIQGGADGYALVHPLVEAALYTGLPAGERALWHARAARMLERERADPETVALHLLRTEPAGEPATITALRTAADRAWRRGAPQSAATFLRRALAEPPIATHDEAELLGRLGLVTAEQEKPHAYDLLADAVGLATDPDQRARLGLAGTRALGMAGYPEEALKLSRAVLDRGAGADPELLERLEGELVCNAWLDADEVADARDRTERAGRLPLWQVHRAHRAICDGRPAAEATAALRAVLDADTDSLLATFLKFDLVVVEELDTVRALCDALIDVARPRGWMTALAHGSFIRAHALVQLGRVREAVTDARFAFEFKLANPPAPGLVWTLFPLLEALVEADELDAAEAALASAGRFGAGEAVPGKLRTAMLLERRARLWLARHRAADAHRDLLAAAETWRALDVHNPAFACWRVDDSTALAALGDLTAARRLAEEHLDLAARVGLPGARGAGLRALAHTVSPADAVPLLTQAAHLLAGSPARLEHARVLVELGAALRRANQRAAARDPLVRALDLADRGGMRLIASRARQELLAAGGRPRRSVSTGPGALTPAEHRVAVLAALGHSNREIADQLYVTRRTVETHLTHIFQKLSVSNRAQLATSLPLPEPIG</sequence>
<evidence type="ECO:0000313" key="5">
    <source>
        <dbReference type="Proteomes" id="UP000546162"/>
    </source>
</evidence>
<dbReference type="SMART" id="SM00421">
    <property type="entry name" value="HTH_LUXR"/>
    <property type="match status" value="1"/>
</dbReference>
<dbReference type="Proteomes" id="UP000546162">
    <property type="component" value="Unassembled WGS sequence"/>
</dbReference>
<organism evidence="4 5">
    <name type="scientific">Actinoplanes octamycinicus</name>
    <dbReference type="NCBI Taxonomy" id="135948"/>
    <lineage>
        <taxon>Bacteria</taxon>
        <taxon>Bacillati</taxon>
        <taxon>Actinomycetota</taxon>
        <taxon>Actinomycetes</taxon>
        <taxon>Micromonosporales</taxon>
        <taxon>Micromonosporaceae</taxon>
        <taxon>Actinoplanes</taxon>
    </lineage>
</organism>
<dbReference type="GO" id="GO:0005737">
    <property type="term" value="C:cytoplasm"/>
    <property type="evidence" value="ECO:0007669"/>
    <property type="project" value="TreeGrafter"/>
</dbReference>
<dbReference type="InterPro" id="IPR041664">
    <property type="entry name" value="AAA_16"/>
</dbReference>
<dbReference type="AlphaFoldDB" id="A0A7W7MB85"/>
<dbReference type="Pfam" id="PF13191">
    <property type="entry name" value="AAA_16"/>
    <property type="match status" value="1"/>
</dbReference>
<feature type="domain" description="HTH luxR-type" evidence="3">
    <location>
        <begin position="862"/>
        <end position="927"/>
    </location>
</feature>
<keyword evidence="2" id="KW-0067">ATP-binding</keyword>
<dbReference type="PROSITE" id="PS50043">
    <property type="entry name" value="HTH_LUXR_2"/>
    <property type="match status" value="1"/>
</dbReference>
<dbReference type="SUPFAM" id="SSF46894">
    <property type="entry name" value="C-terminal effector domain of the bipartite response regulators"/>
    <property type="match status" value="1"/>
</dbReference>
<dbReference type="EMBL" id="JACHNB010000001">
    <property type="protein sequence ID" value="MBB4743731.1"/>
    <property type="molecule type" value="Genomic_DNA"/>
</dbReference>
<dbReference type="SUPFAM" id="SSF52540">
    <property type="entry name" value="P-loop containing nucleoside triphosphate hydrolases"/>
    <property type="match status" value="1"/>
</dbReference>
<evidence type="ECO:0000256" key="1">
    <source>
        <dbReference type="ARBA" id="ARBA00022741"/>
    </source>
</evidence>
<accession>A0A7W7MB85</accession>
<keyword evidence="5" id="KW-1185">Reference proteome</keyword>
<dbReference type="InterPro" id="IPR016032">
    <property type="entry name" value="Sig_transdc_resp-reg_C-effctor"/>
</dbReference>
<dbReference type="CDD" id="cd06170">
    <property type="entry name" value="LuxR_C_like"/>
    <property type="match status" value="1"/>
</dbReference>
<gene>
    <name evidence="4" type="ORF">BJY16_007190</name>
</gene>
<evidence type="ECO:0000256" key="2">
    <source>
        <dbReference type="ARBA" id="ARBA00022840"/>
    </source>
</evidence>
<dbReference type="GO" id="GO:0005524">
    <property type="term" value="F:ATP binding"/>
    <property type="evidence" value="ECO:0007669"/>
    <property type="project" value="UniProtKB-KW"/>
</dbReference>
<dbReference type="RefSeq" id="WP_185043986.1">
    <property type="nucleotide sequence ID" value="NZ_BAABFG010000005.1"/>
</dbReference>
<dbReference type="PROSITE" id="PS00622">
    <property type="entry name" value="HTH_LUXR_1"/>
    <property type="match status" value="1"/>
</dbReference>
<dbReference type="PANTHER" id="PTHR16305">
    <property type="entry name" value="TESTICULAR SOLUBLE ADENYLYL CYCLASE"/>
    <property type="match status" value="1"/>
</dbReference>